<evidence type="ECO:0000256" key="1">
    <source>
        <dbReference type="SAM" id="MobiDB-lite"/>
    </source>
</evidence>
<sequence>MPPLPTSPRNPLTRAAPIPPPLASEDLHLAEGDPLRTRDCPPHGPEGKPLSHRRDRVQPSALPHHHHHATRYRCALEATSRENCEWKYGEHYLRTKAVERIPSARLSSRTLSSVEDRGCKGEAF</sequence>
<organism evidence="2 3">
    <name type="scientific">Cercophora newfieldiana</name>
    <dbReference type="NCBI Taxonomy" id="92897"/>
    <lineage>
        <taxon>Eukaryota</taxon>
        <taxon>Fungi</taxon>
        <taxon>Dikarya</taxon>
        <taxon>Ascomycota</taxon>
        <taxon>Pezizomycotina</taxon>
        <taxon>Sordariomycetes</taxon>
        <taxon>Sordariomycetidae</taxon>
        <taxon>Sordariales</taxon>
        <taxon>Lasiosphaeriaceae</taxon>
        <taxon>Cercophora</taxon>
    </lineage>
</organism>
<evidence type="ECO:0000313" key="3">
    <source>
        <dbReference type="Proteomes" id="UP001174936"/>
    </source>
</evidence>
<dbReference type="Proteomes" id="UP001174936">
    <property type="component" value="Unassembled WGS sequence"/>
</dbReference>
<dbReference type="AlphaFoldDB" id="A0AA40CYN6"/>
<comment type="caution">
    <text evidence="2">The sequence shown here is derived from an EMBL/GenBank/DDBJ whole genome shotgun (WGS) entry which is preliminary data.</text>
</comment>
<feature type="region of interest" description="Disordered" evidence="1">
    <location>
        <begin position="1"/>
        <end position="71"/>
    </location>
</feature>
<proteinExistence type="predicted"/>
<dbReference type="EMBL" id="JAULSV010000001">
    <property type="protein sequence ID" value="KAK0655357.1"/>
    <property type="molecule type" value="Genomic_DNA"/>
</dbReference>
<gene>
    <name evidence="2" type="ORF">B0T16DRAFT_396773</name>
</gene>
<evidence type="ECO:0000313" key="2">
    <source>
        <dbReference type="EMBL" id="KAK0655357.1"/>
    </source>
</evidence>
<protein>
    <submittedName>
        <fullName evidence="2">Uncharacterized protein</fullName>
    </submittedName>
</protein>
<feature type="compositionally biased region" description="Basic and acidic residues" evidence="1">
    <location>
        <begin position="25"/>
        <end position="41"/>
    </location>
</feature>
<reference evidence="2" key="1">
    <citation type="submission" date="2023-06" db="EMBL/GenBank/DDBJ databases">
        <title>Genome-scale phylogeny and comparative genomics of the fungal order Sordariales.</title>
        <authorList>
            <consortium name="Lawrence Berkeley National Laboratory"/>
            <person name="Hensen N."/>
            <person name="Bonometti L."/>
            <person name="Westerberg I."/>
            <person name="Brannstrom I.O."/>
            <person name="Guillou S."/>
            <person name="Cros-Aarteil S."/>
            <person name="Calhoun S."/>
            <person name="Haridas S."/>
            <person name="Kuo A."/>
            <person name="Mondo S."/>
            <person name="Pangilinan J."/>
            <person name="Riley R."/>
            <person name="Labutti K."/>
            <person name="Andreopoulos B."/>
            <person name="Lipzen A."/>
            <person name="Chen C."/>
            <person name="Yanf M."/>
            <person name="Daum C."/>
            <person name="Ng V."/>
            <person name="Clum A."/>
            <person name="Steindorff A."/>
            <person name="Ohm R."/>
            <person name="Martin F."/>
            <person name="Silar P."/>
            <person name="Natvig D."/>
            <person name="Lalanne C."/>
            <person name="Gautier V."/>
            <person name="Ament-Velasquez S.L."/>
            <person name="Kruys A."/>
            <person name="Hutchinson M.I."/>
            <person name="Powell A.J."/>
            <person name="Barry K."/>
            <person name="Miller A.N."/>
            <person name="Grigoriev I.V."/>
            <person name="Debuchy R."/>
            <person name="Gladieux P."/>
            <person name="Thoren M.H."/>
            <person name="Johannesson H."/>
        </authorList>
    </citation>
    <scope>NUCLEOTIDE SEQUENCE</scope>
    <source>
        <strain evidence="2">SMH2532-1</strain>
    </source>
</reference>
<keyword evidence="3" id="KW-1185">Reference proteome</keyword>
<name>A0AA40CYN6_9PEZI</name>
<accession>A0AA40CYN6</accession>